<feature type="transmembrane region" description="Helical" evidence="1">
    <location>
        <begin position="12"/>
        <end position="30"/>
    </location>
</feature>
<reference evidence="2" key="1">
    <citation type="submission" date="2018-02" db="EMBL/GenBank/DDBJ databases">
        <title>Rhizophora mucronata_Transcriptome.</title>
        <authorList>
            <person name="Meera S.P."/>
            <person name="Sreeshan A."/>
            <person name="Augustine A."/>
        </authorList>
    </citation>
    <scope>NUCLEOTIDE SEQUENCE</scope>
    <source>
        <tissue evidence="2">Leaf</tissue>
    </source>
</reference>
<name>A0A2P2PK28_RHIMU</name>
<dbReference type="AlphaFoldDB" id="A0A2P2PK28"/>
<keyword evidence="1" id="KW-0472">Membrane</keyword>
<dbReference type="EMBL" id="GGEC01074505">
    <property type="protein sequence ID" value="MBX54989.1"/>
    <property type="molecule type" value="Transcribed_RNA"/>
</dbReference>
<keyword evidence="1" id="KW-0812">Transmembrane</keyword>
<accession>A0A2P2PK28</accession>
<organism evidence="2">
    <name type="scientific">Rhizophora mucronata</name>
    <name type="common">Asiatic mangrove</name>
    <dbReference type="NCBI Taxonomy" id="61149"/>
    <lineage>
        <taxon>Eukaryota</taxon>
        <taxon>Viridiplantae</taxon>
        <taxon>Streptophyta</taxon>
        <taxon>Embryophyta</taxon>
        <taxon>Tracheophyta</taxon>
        <taxon>Spermatophyta</taxon>
        <taxon>Magnoliopsida</taxon>
        <taxon>eudicotyledons</taxon>
        <taxon>Gunneridae</taxon>
        <taxon>Pentapetalae</taxon>
        <taxon>rosids</taxon>
        <taxon>fabids</taxon>
        <taxon>Malpighiales</taxon>
        <taxon>Rhizophoraceae</taxon>
        <taxon>Rhizophora</taxon>
    </lineage>
</organism>
<evidence type="ECO:0000313" key="2">
    <source>
        <dbReference type="EMBL" id="MBX54989.1"/>
    </source>
</evidence>
<proteinExistence type="predicted"/>
<keyword evidence="1" id="KW-1133">Transmembrane helix</keyword>
<sequence length="32" mass="3779">MPPFPPCKVFNYKFSLFLSLGFLFFSPWVFSS</sequence>
<protein>
    <submittedName>
        <fullName evidence="2">Uncharacterized protein</fullName>
    </submittedName>
</protein>
<evidence type="ECO:0000256" key="1">
    <source>
        <dbReference type="SAM" id="Phobius"/>
    </source>
</evidence>